<dbReference type="SUPFAM" id="SSF56672">
    <property type="entry name" value="DNA/RNA polymerases"/>
    <property type="match status" value="1"/>
</dbReference>
<evidence type="ECO:0000256" key="4">
    <source>
        <dbReference type="ARBA" id="ARBA00022759"/>
    </source>
</evidence>
<accession>A0A9D5AVD7</accession>
<keyword evidence="9" id="KW-1185">Reference proteome</keyword>
<evidence type="ECO:0000256" key="2">
    <source>
        <dbReference type="ARBA" id="ARBA00022695"/>
    </source>
</evidence>
<reference evidence="8 9" key="1">
    <citation type="journal article" date="2022" name="Nat. Genet.">
        <title>Improved pea reference genome and pan-genome highlight genomic features and evolutionary characteristics.</title>
        <authorList>
            <person name="Yang T."/>
            <person name="Liu R."/>
            <person name="Luo Y."/>
            <person name="Hu S."/>
            <person name="Wang D."/>
            <person name="Wang C."/>
            <person name="Pandey M.K."/>
            <person name="Ge S."/>
            <person name="Xu Q."/>
            <person name="Li N."/>
            <person name="Li G."/>
            <person name="Huang Y."/>
            <person name="Saxena R.K."/>
            <person name="Ji Y."/>
            <person name="Li M."/>
            <person name="Yan X."/>
            <person name="He Y."/>
            <person name="Liu Y."/>
            <person name="Wang X."/>
            <person name="Xiang C."/>
            <person name="Varshney R.K."/>
            <person name="Ding H."/>
            <person name="Gao S."/>
            <person name="Zong X."/>
        </authorList>
    </citation>
    <scope>NUCLEOTIDE SEQUENCE [LARGE SCALE GENOMIC DNA]</scope>
    <source>
        <strain evidence="8 9">cv. Zhongwan 6</strain>
    </source>
</reference>
<dbReference type="PANTHER" id="PTHR48475">
    <property type="entry name" value="RIBONUCLEASE H"/>
    <property type="match status" value="1"/>
</dbReference>
<dbReference type="GO" id="GO:0003964">
    <property type="term" value="F:RNA-directed DNA polymerase activity"/>
    <property type="evidence" value="ECO:0007669"/>
    <property type="project" value="UniProtKB-KW"/>
</dbReference>
<evidence type="ECO:0000256" key="3">
    <source>
        <dbReference type="ARBA" id="ARBA00022722"/>
    </source>
</evidence>
<evidence type="ECO:0000256" key="1">
    <source>
        <dbReference type="ARBA" id="ARBA00022679"/>
    </source>
</evidence>
<keyword evidence="5" id="KW-0378">Hydrolase</keyword>
<dbReference type="EMBL" id="JAMSHJ010000004">
    <property type="protein sequence ID" value="KAI5420129.1"/>
    <property type="molecule type" value="Genomic_DNA"/>
</dbReference>
<dbReference type="Proteomes" id="UP001058974">
    <property type="component" value="Chromosome 4"/>
</dbReference>
<keyword evidence="1" id="KW-0808">Transferase</keyword>
<evidence type="ECO:0000256" key="6">
    <source>
        <dbReference type="ARBA" id="ARBA00022918"/>
    </source>
</evidence>
<dbReference type="Gramene" id="Psat04G0406100-T1">
    <property type="protein sequence ID" value="KAI5420129.1"/>
    <property type="gene ID" value="KIW84_044061"/>
</dbReference>
<dbReference type="PANTHER" id="PTHR48475:SF1">
    <property type="entry name" value="RNASE H TYPE-1 DOMAIN-CONTAINING PROTEIN"/>
    <property type="match status" value="1"/>
</dbReference>
<keyword evidence="6" id="KW-0695">RNA-directed DNA polymerase</keyword>
<dbReference type="InterPro" id="IPR041373">
    <property type="entry name" value="RT_RNaseH"/>
</dbReference>
<organism evidence="8 9">
    <name type="scientific">Pisum sativum</name>
    <name type="common">Garden pea</name>
    <name type="synonym">Lathyrus oleraceus</name>
    <dbReference type="NCBI Taxonomy" id="3888"/>
    <lineage>
        <taxon>Eukaryota</taxon>
        <taxon>Viridiplantae</taxon>
        <taxon>Streptophyta</taxon>
        <taxon>Embryophyta</taxon>
        <taxon>Tracheophyta</taxon>
        <taxon>Spermatophyta</taxon>
        <taxon>Magnoliopsida</taxon>
        <taxon>eudicotyledons</taxon>
        <taxon>Gunneridae</taxon>
        <taxon>Pentapetalae</taxon>
        <taxon>rosids</taxon>
        <taxon>fabids</taxon>
        <taxon>Fabales</taxon>
        <taxon>Fabaceae</taxon>
        <taxon>Papilionoideae</taxon>
        <taxon>50 kb inversion clade</taxon>
        <taxon>NPAAA clade</taxon>
        <taxon>Hologalegina</taxon>
        <taxon>IRL clade</taxon>
        <taxon>Fabeae</taxon>
        <taxon>Lathyrus</taxon>
    </lineage>
</organism>
<dbReference type="GO" id="GO:0016787">
    <property type="term" value="F:hydrolase activity"/>
    <property type="evidence" value="ECO:0007669"/>
    <property type="project" value="UniProtKB-KW"/>
</dbReference>
<keyword evidence="3" id="KW-0540">Nuclease</keyword>
<evidence type="ECO:0000256" key="5">
    <source>
        <dbReference type="ARBA" id="ARBA00022801"/>
    </source>
</evidence>
<name>A0A9D5AVD7_PEA</name>
<keyword evidence="4" id="KW-0255">Endonuclease</keyword>
<protein>
    <recommendedName>
        <fullName evidence="7">Reverse transcriptase RNase H-like domain-containing protein</fullName>
    </recommendedName>
</protein>
<feature type="domain" description="Reverse transcriptase RNase H-like" evidence="7">
    <location>
        <begin position="48"/>
        <end position="150"/>
    </location>
</feature>
<keyword evidence="2" id="KW-0548">Nucleotidyltransferase</keyword>
<sequence>MTATCGPIFKLFHKDQGCVWIEDFHKYFDNIEEYFLGPPIVSPPVEGRPLIMYLTVLEDSMGCVLGQQDETGRKEHAIYYPSKKFIDYESWYSMLEKTCYALAWGAKRLRQYMINHTTWLISKMDPIKYIFEKHSLTGRIARWQMLLSEYDIEFKFLDEDVMYLKAKHCDEPLSEKGPEPRSRWSLIFDGVVNAYGNGIGEITITPHVIISLLLQDCCLTVRTTWKNMKLTSWVLKKPLI</sequence>
<dbReference type="AlphaFoldDB" id="A0A9D5AVD7"/>
<dbReference type="InterPro" id="IPR043502">
    <property type="entry name" value="DNA/RNA_pol_sf"/>
</dbReference>
<proteinExistence type="predicted"/>
<gene>
    <name evidence="8" type="ORF">KIW84_044061</name>
</gene>
<comment type="caution">
    <text evidence="8">The sequence shown here is derived from an EMBL/GenBank/DDBJ whole genome shotgun (WGS) entry which is preliminary data.</text>
</comment>
<evidence type="ECO:0000313" key="8">
    <source>
        <dbReference type="EMBL" id="KAI5420129.1"/>
    </source>
</evidence>
<dbReference type="GO" id="GO:0004519">
    <property type="term" value="F:endonuclease activity"/>
    <property type="evidence" value="ECO:0007669"/>
    <property type="project" value="UniProtKB-KW"/>
</dbReference>
<evidence type="ECO:0000259" key="7">
    <source>
        <dbReference type="Pfam" id="PF17917"/>
    </source>
</evidence>
<evidence type="ECO:0000313" key="9">
    <source>
        <dbReference type="Proteomes" id="UP001058974"/>
    </source>
</evidence>
<dbReference type="Pfam" id="PF17917">
    <property type="entry name" value="RT_RNaseH"/>
    <property type="match status" value="1"/>
</dbReference>